<dbReference type="Proteomes" id="UP001281147">
    <property type="component" value="Unassembled WGS sequence"/>
</dbReference>
<comment type="caution">
    <text evidence="1">The sequence shown here is derived from an EMBL/GenBank/DDBJ whole genome shotgun (WGS) entry which is preliminary data.</text>
</comment>
<dbReference type="EMBL" id="JAUTXU010000056">
    <property type="protein sequence ID" value="KAK3714288.1"/>
    <property type="molecule type" value="Genomic_DNA"/>
</dbReference>
<sequence>MGKTAGQSIARYTIKPDTTTDDLRNHAFSQLRLDPTPYNMQLHEPDKCKEGFTYSMLNGNSTYEHTDGPDVLVVYEHLIPKDDEPEVAKSEPTTAAPRTSSPNAGVAPSSFTSAPEQKSNKTQKRKLSPTNDDDATPANSKQNKLQITSSKGSSDLQYIRFGTFPSIEPKTHAGITLDVLAVGAVNIEKGKVKFLKVDMWTVTGVQLGYCDKGKEFDASGETDYELGPDFKKLTSKEALRDALQGKAKSNKHRLTTTPAQPVLTKSKAKTSIIVGVILFKDHGVHEGALDFENNFQVDIDSTDTYAIFKDFMLNGDGDFGGVKALMKDVSPLGGWDVEIYVLPQVEESTTTYSWTHLHKMLAVNWLDAKLVGKYGRKLYIEVHIVPKNREEAQAKKTKTKLTEDVEQPKKKKKKVFDVTDEAGVEEAQEKKKKMVEDVKQPKRKGKKVIGVPGEAGIENTGVKQKKGKKVIDETDEVGVEDAGVKNKGGRKTSKAGMKSTVMLEEKDADEDDYDSDEGFQHSDRSDG</sequence>
<gene>
    <name evidence="1" type="ORF">LTR37_007874</name>
</gene>
<evidence type="ECO:0000313" key="1">
    <source>
        <dbReference type="EMBL" id="KAK3714288.1"/>
    </source>
</evidence>
<reference evidence="1" key="1">
    <citation type="submission" date="2023-07" db="EMBL/GenBank/DDBJ databases">
        <title>Black Yeasts Isolated from many extreme environments.</title>
        <authorList>
            <person name="Coleine C."/>
            <person name="Stajich J.E."/>
            <person name="Selbmann L."/>
        </authorList>
    </citation>
    <scope>NUCLEOTIDE SEQUENCE</scope>
    <source>
        <strain evidence="1">CCFEE 5714</strain>
    </source>
</reference>
<protein>
    <submittedName>
        <fullName evidence="1">Uncharacterized protein</fullName>
    </submittedName>
</protein>
<name>A0ACC3NC94_9PEZI</name>
<evidence type="ECO:0000313" key="2">
    <source>
        <dbReference type="Proteomes" id="UP001281147"/>
    </source>
</evidence>
<organism evidence="1 2">
    <name type="scientific">Vermiconidia calcicola</name>
    <dbReference type="NCBI Taxonomy" id="1690605"/>
    <lineage>
        <taxon>Eukaryota</taxon>
        <taxon>Fungi</taxon>
        <taxon>Dikarya</taxon>
        <taxon>Ascomycota</taxon>
        <taxon>Pezizomycotina</taxon>
        <taxon>Dothideomycetes</taxon>
        <taxon>Dothideomycetidae</taxon>
        <taxon>Mycosphaerellales</taxon>
        <taxon>Extremaceae</taxon>
        <taxon>Vermiconidia</taxon>
    </lineage>
</organism>
<proteinExistence type="predicted"/>
<accession>A0ACC3NC94</accession>
<keyword evidence="2" id="KW-1185">Reference proteome</keyword>